<dbReference type="AlphaFoldDB" id="A0AA38FH73"/>
<organism evidence="2 3">
    <name type="scientific">Taxus chinensis</name>
    <name type="common">Chinese yew</name>
    <name type="synonym">Taxus wallichiana var. chinensis</name>
    <dbReference type="NCBI Taxonomy" id="29808"/>
    <lineage>
        <taxon>Eukaryota</taxon>
        <taxon>Viridiplantae</taxon>
        <taxon>Streptophyta</taxon>
        <taxon>Embryophyta</taxon>
        <taxon>Tracheophyta</taxon>
        <taxon>Spermatophyta</taxon>
        <taxon>Pinopsida</taxon>
        <taxon>Pinidae</taxon>
        <taxon>Conifers II</taxon>
        <taxon>Cupressales</taxon>
        <taxon>Taxaceae</taxon>
        <taxon>Taxus</taxon>
    </lineage>
</organism>
<keyword evidence="3" id="KW-1185">Reference proteome</keyword>
<dbReference type="OMA" id="EVAFVEN"/>
<gene>
    <name evidence="2" type="ORF">KI387_013004</name>
</gene>
<evidence type="ECO:0000313" key="2">
    <source>
        <dbReference type="EMBL" id="KAH9301421.1"/>
    </source>
</evidence>
<name>A0AA38FH73_TAXCH</name>
<dbReference type="Proteomes" id="UP000824469">
    <property type="component" value="Unassembled WGS sequence"/>
</dbReference>
<accession>A0AA38FH73</accession>
<comment type="caution">
    <text evidence="2">The sequence shown here is derived from an EMBL/GenBank/DDBJ whole genome shotgun (WGS) entry which is preliminary data.</text>
</comment>
<evidence type="ECO:0000256" key="1">
    <source>
        <dbReference type="SAM" id="MobiDB-lite"/>
    </source>
</evidence>
<feature type="non-terminal residue" evidence="2">
    <location>
        <position position="216"/>
    </location>
</feature>
<sequence length="216" mass="23981">MDLPRYESKERCSNKRGRAVDEEEEKMRLSKRSSGEWSCERGAALSELWCKDEEENFDPELIFCVMKSLADEIMCNENPCDSDSADISSGVCSNDATSNVDIEYLLAATDDELGIPPSPNTEVEVNNISSAIPDNSVCELMDNLWPELEGEGLLQLCNSEPWYALEEEDVFLLNHDLCRELMERSLSDDSANESSSPAKAKAEEQVLAPLLEAGAT</sequence>
<feature type="region of interest" description="Disordered" evidence="1">
    <location>
        <begin position="1"/>
        <end position="38"/>
    </location>
</feature>
<dbReference type="EMBL" id="JAHRHJ020000009">
    <property type="protein sequence ID" value="KAH9301421.1"/>
    <property type="molecule type" value="Genomic_DNA"/>
</dbReference>
<reference evidence="2 3" key="1">
    <citation type="journal article" date="2021" name="Nat. Plants">
        <title>The Taxus genome provides insights into paclitaxel biosynthesis.</title>
        <authorList>
            <person name="Xiong X."/>
            <person name="Gou J."/>
            <person name="Liao Q."/>
            <person name="Li Y."/>
            <person name="Zhou Q."/>
            <person name="Bi G."/>
            <person name="Li C."/>
            <person name="Du R."/>
            <person name="Wang X."/>
            <person name="Sun T."/>
            <person name="Guo L."/>
            <person name="Liang H."/>
            <person name="Lu P."/>
            <person name="Wu Y."/>
            <person name="Zhang Z."/>
            <person name="Ro D.K."/>
            <person name="Shang Y."/>
            <person name="Huang S."/>
            <person name="Yan J."/>
        </authorList>
    </citation>
    <scope>NUCLEOTIDE SEQUENCE [LARGE SCALE GENOMIC DNA]</scope>
    <source>
        <strain evidence="2">Ta-2019</strain>
    </source>
</reference>
<evidence type="ECO:0000313" key="3">
    <source>
        <dbReference type="Proteomes" id="UP000824469"/>
    </source>
</evidence>
<feature type="compositionally biased region" description="Basic and acidic residues" evidence="1">
    <location>
        <begin position="1"/>
        <end position="13"/>
    </location>
</feature>
<feature type="region of interest" description="Disordered" evidence="1">
    <location>
        <begin position="186"/>
        <end position="216"/>
    </location>
</feature>
<protein>
    <submittedName>
        <fullName evidence="2">Uncharacterized protein</fullName>
    </submittedName>
</protein>
<proteinExistence type="predicted"/>